<dbReference type="Gene3D" id="3.20.20.30">
    <property type="entry name" value="Luciferase-like domain"/>
    <property type="match status" value="1"/>
</dbReference>
<keyword evidence="2" id="KW-0288">FMN</keyword>
<protein>
    <submittedName>
        <fullName evidence="6">LLM class flavin-dependent oxidoreductase</fullName>
    </submittedName>
</protein>
<evidence type="ECO:0000313" key="7">
    <source>
        <dbReference type="Proteomes" id="UP000655751"/>
    </source>
</evidence>
<dbReference type="EMBL" id="JADMLG010000010">
    <property type="protein sequence ID" value="MBH0779285.1"/>
    <property type="molecule type" value="Genomic_DNA"/>
</dbReference>
<gene>
    <name evidence="6" type="ORF">IT779_23735</name>
</gene>
<evidence type="ECO:0000256" key="4">
    <source>
        <dbReference type="ARBA" id="ARBA00023033"/>
    </source>
</evidence>
<keyword evidence="4" id="KW-0503">Monooxygenase</keyword>
<dbReference type="Pfam" id="PF00296">
    <property type="entry name" value="Bac_luciferase"/>
    <property type="match status" value="1"/>
</dbReference>
<evidence type="ECO:0000313" key="6">
    <source>
        <dbReference type="EMBL" id="MBH0779285.1"/>
    </source>
</evidence>
<dbReference type="Proteomes" id="UP000655751">
    <property type="component" value="Unassembled WGS sequence"/>
</dbReference>
<organism evidence="6 7">
    <name type="scientific">Nocardia bovistercoris</name>
    <dbReference type="NCBI Taxonomy" id="2785916"/>
    <lineage>
        <taxon>Bacteria</taxon>
        <taxon>Bacillati</taxon>
        <taxon>Actinomycetota</taxon>
        <taxon>Actinomycetes</taxon>
        <taxon>Mycobacteriales</taxon>
        <taxon>Nocardiaceae</taxon>
        <taxon>Nocardia</taxon>
    </lineage>
</organism>
<dbReference type="InterPro" id="IPR036661">
    <property type="entry name" value="Luciferase-like_sf"/>
</dbReference>
<sequence length="267" mass="27861">MTVAIGVILPTSTPDPEHPILGDVRASARLAEALGLESVWTSDHLIASAPILDSTVTVATAAAVTDRIRVGFNVMLLALRPVAWAAKQIAALQHVSGNRIVLGVGTGNPAHGDIGWRAAGVAFDGRGARTDEALAVLPDLVTGKPATLSDGLEVTLSPGAELPPILVAGNGDRARRRAAAHADGWIVLRPEPGEIPAARAHLRELAERYGRPVPAITVVAPELPTDVTAAADRLAEYAAAGVERVVLAPSGPDWERDYTFAAELVRR</sequence>
<dbReference type="GO" id="GO:0046306">
    <property type="term" value="P:alkanesulfonate catabolic process"/>
    <property type="evidence" value="ECO:0007669"/>
    <property type="project" value="TreeGrafter"/>
</dbReference>
<dbReference type="RefSeq" id="WP_196151599.1">
    <property type="nucleotide sequence ID" value="NZ_JADMLG010000010.1"/>
</dbReference>
<evidence type="ECO:0000256" key="1">
    <source>
        <dbReference type="ARBA" id="ARBA00022630"/>
    </source>
</evidence>
<evidence type="ECO:0000256" key="2">
    <source>
        <dbReference type="ARBA" id="ARBA00022643"/>
    </source>
</evidence>
<dbReference type="GO" id="GO:0008726">
    <property type="term" value="F:alkanesulfonate monooxygenase activity"/>
    <property type="evidence" value="ECO:0007669"/>
    <property type="project" value="TreeGrafter"/>
</dbReference>
<evidence type="ECO:0000256" key="3">
    <source>
        <dbReference type="ARBA" id="ARBA00023002"/>
    </source>
</evidence>
<dbReference type="InterPro" id="IPR011251">
    <property type="entry name" value="Luciferase-like_dom"/>
</dbReference>
<comment type="caution">
    <text evidence="6">The sequence shown here is derived from an EMBL/GenBank/DDBJ whole genome shotgun (WGS) entry which is preliminary data.</text>
</comment>
<keyword evidence="3" id="KW-0560">Oxidoreductase</keyword>
<accession>A0A931N2A3</accession>
<proteinExistence type="predicted"/>
<keyword evidence="1" id="KW-0285">Flavoprotein</keyword>
<name>A0A931N2A3_9NOCA</name>
<keyword evidence="7" id="KW-1185">Reference proteome</keyword>
<evidence type="ECO:0000259" key="5">
    <source>
        <dbReference type="Pfam" id="PF00296"/>
    </source>
</evidence>
<dbReference type="InterPro" id="IPR050172">
    <property type="entry name" value="SsuD_RutA_monooxygenase"/>
</dbReference>
<feature type="domain" description="Luciferase-like" evidence="5">
    <location>
        <begin position="10"/>
        <end position="241"/>
    </location>
</feature>
<reference evidence="6" key="1">
    <citation type="submission" date="2020-11" db="EMBL/GenBank/DDBJ databases">
        <title>Nocardia NEAU-351.nov., a novel actinomycete isolated from the cow dung.</title>
        <authorList>
            <person name="Zhang X."/>
        </authorList>
    </citation>
    <scope>NUCLEOTIDE SEQUENCE</scope>
    <source>
        <strain evidence="6">NEAU-351</strain>
    </source>
</reference>
<dbReference type="PANTHER" id="PTHR42847:SF4">
    <property type="entry name" value="ALKANESULFONATE MONOOXYGENASE-RELATED"/>
    <property type="match status" value="1"/>
</dbReference>
<dbReference type="PANTHER" id="PTHR42847">
    <property type="entry name" value="ALKANESULFONATE MONOOXYGENASE"/>
    <property type="match status" value="1"/>
</dbReference>
<dbReference type="SUPFAM" id="SSF51679">
    <property type="entry name" value="Bacterial luciferase-like"/>
    <property type="match status" value="1"/>
</dbReference>
<dbReference type="AlphaFoldDB" id="A0A931N2A3"/>